<dbReference type="InterPro" id="IPR046336">
    <property type="entry name" value="Lon_prtase_N_sf"/>
</dbReference>
<dbReference type="InterPro" id="IPR014721">
    <property type="entry name" value="Ribsml_uS5_D2-typ_fold_subgr"/>
</dbReference>
<evidence type="ECO:0000256" key="7">
    <source>
        <dbReference type="ARBA" id="ARBA00022840"/>
    </source>
</evidence>
<dbReference type="NCBIfam" id="TIGR00763">
    <property type="entry name" value="lon"/>
    <property type="match status" value="1"/>
</dbReference>
<keyword evidence="6 9" id="KW-0720">Serine protease</keyword>
<dbReference type="GO" id="GO:0005737">
    <property type="term" value="C:cytoplasm"/>
    <property type="evidence" value="ECO:0007669"/>
    <property type="project" value="UniProtKB-SubCell"/>
</dbReference>
<feature type="active site" evidence="9 11">
    <location>
        <position position="682"/>
    </location>
</feature>
<keyword evidence="2 9" id="KW-0963">Cytoplasm</keyword>
<dbReference type="InterPro" id="IPR027417">
    <property type="entry name" value="P-loop_NTPase"/>
</dbReference>
<dbReference type="Gene3D" id="3.30.230.10">
    <property type="match status" value="1"/>
</dbReference>
<comment type="catalytic activity">
    <reaction evidence="9 10 13">
        <text>Hydrolysis of proteins in presence of ATP.</text>
        <dbReference type="EC" id="3.4.21.53"/>
    </reaction>
</comment>
<dbReference type="SUPFAM" id="SSF52540">
    <property type="entry name" value="P-loop containing nucleoside triphosphate hydrolases"/>
    <property type="match status" value="1"/>
</dbReference>
<evidence type="ECO:0000256" key="14">
    <source>
        <dbReference type="RuleBase" id="RU000591"/>
    </source>
</evidence>
<dbReference type="Proteomes" id="UP000660861">
    <property type="component" value="Unassembled WGS sequence"/>
</dbReference>
<dbReference type="Gene3D" id="3.40.50.300">
    <property type="entry name" value="P-loop containing nucleotide triphosphate hydrolases"/>
    <property type="match status" value="1"/>
</dbReference>
<dbReference type="AlphaFoldDB" id="A0A926EBY7"/>
<dbReference type="GO" id="GO:0005524">
    <property type="term" value="F:ATP binding"/>
    <property type="evidence" value="ECO:0007669"/>
    <property type="project" value="UniProtKB-UniRule"/>
</dbReference>
<dbReference type="InterPro" id="IPR003959">
    <property type="entry name" value="ATPase_AAA_core"/>
</dbReference>
<evidence type="ECO:0000313" key="18">
    <source>
        <dbReference type="Proteomes" id="UP000660861"/>
    </source>
</evidence>
<keyword evidence="5 9" id="KW-0378">Hydrolase</keyword>
<dbReference type="PIRSF" id="PIRSF001174">
    <property type="entry name" value="Lon_proteas"/>
    <property type="match status" value="1"/>
</dbReference>
<dbReference type="InterPro" id="IPR027065">
    <property type="entry name" value="Lon_Prtase"/>
</dbReference>
<dbReference type="EMBL" id="JACRTC010000001">
    <property type="protein sequence ID" value="MBC8569554.1"/>
    <property type="molecule type" value="Genomic_DNA"/>
</dbReference>
<dbReference type="Gene3D" id="1.20.5.5270">
    <property type="match status" value="1"/>
</dbReference>
<keyword evidence="3 9" id="KW-0645">Protease</keyword>
<dbReference type="HAMAP" id="MF_01973">
    <property type="entry name" value="lon_bact"/>
    <property type="match status" value="1"/>
</dbReference>
<dbReference type="FunFam" id="3.40.50.300:FF:000382">
    <property type="entry name" value="Lon protease homolog 2, peroxisomal"/>
    <property type="match status" value="1"/>
</dbReference>
<dbReference type="InterPro" id="IPR008269">
    <property type="entry name" value="Lon_proteolytic"/>
</dbReference>
<dbReference type="EC" id="3.4.21.53" evidence="9 10"/>
<dbReference type="PRINTS" id="PR00830">
    <property type="entry name" value="ENDOLAPTASE"/>
</dbReference>
<evidence type="ECO:0000256" key="10">
    <source>
        <dbReference type="PIRNR" id="PIRNR001174"/>
    </source>
</evidence>
<dbReference type="Pfam" id="PF22667">
    <property type="entry name" value="Lon_lid"/>
    <property type="match status" value="1"/>
</dbReference>
<dbReference type="PROSITE" id="PS51787">
    <property type="entry name" value="LON_N"/>
    <property type="match status" value="1"/>
</dbReference>
<dbReference type="InterPro" id="IPR015947">
    <property type="entry name" value="PUA-like_sf"/>
</dbReference>
<dbReference type="Pfam" id="PF05362">
    <property type="entry name" value="Lon_C"/>
    <property type="match status" value="1"/>
</dbReference>
<dbReference type="PROSITE" id="PS51786">
    <property type="entry name" value="LON_PROTEOLYTIC"/>
    <property type="match status" value="1"/>
</dbReference>
<dbReference type="InterPro" id="IPR004815">
    <property type="entry name" value="Lon_bac/euk-typ"/>
</dbReference>
<dbReference type="InterPro" id="IPR020568">
    <property type="entry name" value="Ribosomal_Su5_D2-typ_SF"/>
</dbReference>
<dbReference type="InterPro" id="IPR008268">
    <property type="entry name" value="Peptidase_S16_AS"/>
</dbReference>
<dbReference type="SUPFAM" id="SSF54211">
    <property type="entry name" value="Ribosomal protein S5 domain 2-like"/>
    <property type="match status" value="1"/>
</dbReference>
<keyword evidence="18" id="KW-1185">Reference proteome</keyword>
<comment type="similarity">
    <text evidence="9 10 13 14">Belongs to the peptidase S16 family.</text>
</comment>
<dbReference type="GO" id="GO:0016887">
    <property type="term" value="F:ATP hydrolysis activity"/>
    <property type="evidence" value="ECO:0007669"/>
    <property type="project" value="UniProtKB-UniRule"/>
</dbReference>
<evidence type="ECO:0000256" key="3">
    <source>
        <dbReference type="ARBA" id="ARBA00022670"/>
    </source>
</evidence>
<dbReference type="Pfam" id="PF02190">
    <property type="entry name" value="LON_substr_bdg"/>
    <property type="match status" value="1"/>
</dbReference>
<protein>
    <recommendedName>
        <fullName evidence="9 10">Lon protease</fullName>
        <ecNumber evidence="9 10">3.4.21.53</ecNumber>
    </recommendedName>
    <alternativeName>
        <fullName evidence="9">ATP-dependent protease La</fullName>
    </alternativeName>
</protein>
<evidence type="ECO:0000259" key="15">
    <source>
        <dbReference type="PROSITE" id="PS51786"/>
    </source>
</evidence>
<evidence type="ECO:0000259" key="16">
    <source>
        <dbReference type="PROSITE" id="PS51787"/>
    </source>
</evidence>
<dbReference type="SMART" id="SM00382">
    <property type="entry name" value="AAA"/>
    <property type="match status" value="1"/>
</dbReference>
<dbReference type="GO" id="GO:0034605">
    <property type="term" value="P:cellular response to heat"/>
    <property type="evidence" value="ECO:0007669"/>
    <property type="project" value="UniProtKB-UniRule"/>
</dbReference>
<reference evidence="17" key="1">
    <citation type="submission" date="2020-08" db="EMBL/GenBank/DDBJ databases">
        <title>Genome public.</title>
        <authorList>
            <person name="Liu C."/>
            <person name="Sun Q."/>
        </authorList>
    </citation>
    <scope>NUCLEOTIDE SEQUENCE</scope>
    <source>
        <strain evidence="17">NSJ-54</strain>
    </source>
</reference>
<feature type="domain" description="Lon N-terminal" evidence="16">
    <location>
        <begin position="11"/>
        <end position="207"/>
    </location>
</feature>
<dbReference type="Gene3D" id="1.20.58.1480">
    <property type="match status" value="1"/>
</dbReference>
<comment type="subcellular location">
    <subcellularLocation>
        <location evidence="1 9 10">Cytoplasm</location>
    </subcellularLocation>
</comment>
<evidence type="ECO:0000256" key="8">
    <source>
        <dbReference type="ARBA" id="ARBA00023016"/>
    </source>
</evidence>
<feature type="active site" evidence="9 11">
    <location>
        <position position="725"/>
    </location>
</feature>
<evidence type="ECO:0000313" key="17">
    <source>
        <dbReference type="EMBL" id="MBC8569554.1"/>
    </source>
</evidence>
<dbReference type="InterPro" id="IPR027543">
    <property type="entry name" value="Lon_bac"/>
</dbReference>
<evidence type="ECO:0000256" key="9">
    <source>
        <dbReference type="HAMAP-Rule" id="MF_01973"/>
    </source>
</evidence>
<evidence type="ECO:0000256" key="13">
    <source>
        <dbReference type="PROSITE-ProRule" id="PRU01122"/>
    </source>
</evidence>
<dbReference type="InterPro" id="IPR054594">
    <property type="entry name" value="Lon_lid"/>
</dbReference>
<evidence type="ECO:0000256" key="4">
    <source>
        <dbReference type="ARBA" id="ARBA00022741"/>
    </source>
</evidence>
<gene>
    <name evidence="9 17" type="primary">lon</name>
    <name evidence="17" type="ORF">H8709_01745</name>
</gene>
<dbReference type="SUPFAM" id="SSF88697">
    <property type="entry name" value="PUA domain-like"/>
    <property type="match status" value="1"/>
</dbReference>
<dbReference type="GO" id="GO:0004176">
    <property type="term" value="F:ATP-dependent peptidase activity"/>
    <property type="evidence" value="ECO:0007669"/>
    <property type="project" value="UniProtKB-UniRule"/>
</dbReference>
<dbReference type="PANTHER" id="PTHR10046">
    <property type="entry name" value="ATP DEPENDENT LON PROTEASE FAMILY MEMBER"/>
    <property type="match status" value="1"/>
</dbReference>
<evidence type="ECO:0000256" key="11">
    <source>
        <dbReference type="PIRSR" id="PIRSR001174-1"/>
    </source>
</evidence>
<keyword evidence="7 9" id="KW-0067">ATP-binding</keyword>
<dbReference type="RefSeq" id="WP_262396651.1">
    <property type="nucleotide sequence ID" value="NZ_JACRTC010000001.1"/>
</dbReference>
<dbReference type="Gene3D" id="1.10.8.60">
    <property type="match status" value="1"/>
</dbReference>
<comment type="subunit">
    <text evidence="9 10">Homohexamer. Organized in a ring with a central cavity.</text>
</comment>
<name>A0A926EBY7_9FIRM</name>
<evidence type="ECO:0000256" key="1">
    <source>
        <dbReference type="ARBA" id="ARBA00004496"/>
    </source>
</evidence>
<feature type="binding site" evidence="9 12">
    <location>
        <begin position="359"/>
        <end position="366"/>
    </location>
    <ligand>
        <name>ATP</name>
        <dbReference type="ChEBI" id="CHEBI:30616"/>
    </ligand>
</feature>
<dbReference type="GO" id="GO:0043565">
    <property type="term" value="F:sequence-specific DNA binding"/>
    <property type="evidence" value="ECO:0007669"/>
    <property type="project" value="UniProtKB-UniRule"/>
</dbReference>
<comment type="caution">
    <text evidence="17">The sequence shown here is derived from an EMBL/GenBank/DDBJ whole genome shotgun (WGS) entry which is preliminary data.</text>
</comment>
<comment type="function">
    <text evidence="9">ATP-dependent serine protease that mediates the selective degradation of mutant and abnormal proteins as well as certain short-lived regulatory proteins. Required for cellular homeostasis and for survival from DNA damage and developmental changes induced by stress. Degrades polypeptides processively to yield small peptide fragments that are 5 to 10 amino acids long. Binds to DNA in a double-stranded, site-specific manner.</text>
</comment>
<comment type="induction">
    <text evidence="9">By heat shock.</text>
</comment>
<dbReference type="GO" id="GO:0006515">
    <property type="term" value="P:protein quality control for misfolded or incompletely synthesized proteins"/>
    <property type="evidence" value="ECO:0007669"/>
    <property type="project" value="UniProtKB-UniRule"/>
</dbReference>
<dbReference type="PROSITE" id="PS01046">
    <property type="entry name" value="LON_SER"/>
    <property type="match status" value="1"/>
</dbReference>
<evidence type="ECO:0000256" key="6">
    <source>
        <dbReference type="ARBA" id="ARBA00022825"/>
    </source>
</evidence>
<dbReference type="InterPro" id="IPR003593">
    <property type="entry name" value="AAA+_ATPase"/>
</dbReference>
<organism evidence="17 18">
    <name type="scientific">Zongyangia hominis</name>
    <dbReference type="NCBI Taxonomy" id="2763677"/>
    <lineage>
        <taxon>Bacteria</taxon>
        <taxon>Bacillati</taxon>
        <taxon>Bacillota</taxon>
        <taxon>Clostridia</taxon>
        <taxon>Eubacteriales</taxon>
        <taxon>Oscillospiraceae</taxon>
        <taxon>Zongyangia</taxon>
    </lineage>
</organism>
<keyword evidence="4 9" id="KW-0547">Nucleotide-binding</keyword>
<dbReference type="CDD" id="cd19500">
    <property type="entry name" value="RecA-like_Lon"/>
    <property type="match status" value="1"/>
</dbReference>
<accession>A0A926EBY7</accession>
<dbReference type="InterPro" id="IPR003111">
    <property type="entry name" value="Lon_prtase_N"/>
</dbReference>
<proteinExistence type="evidence at transcript level"/>
<keyword evidence="8 9" id="KW-0346">Stress response</keyword>
<dbReference type="Pfam" id="PF00004">
    <property type="entry name" value="AAA"/>
    <property type="match status" value="1"/>
</dbReference>
<dbReference type="GO" id="GO:0004252">
    <property type="term" value="F:serine-type endopeptidase activity"/>
    <property type="evidence" value="ECO:0007669"/>
    <property type="project" value="UniProtKB-UniRule"/>
</dbReference>
<dbReference type="Gene3D" id="2.30.130.40">
    <property type="entry name" value="LON domain-like"/>
    <property type="match status" value="1"/>
</dbReference>
<evidence type="ECO:0000256" key="5">
    <source>
        <dbReference type="ARBA" id="ARBA00022801"/>
    </source>
</evidence>
<evidence type="ECO:0000256" key="12">
    <source>
        <dbReference type="PIRSR" id="PIRSR001174-2"/>
    </source>
</evidence>
<dbReference type="SMART" id="SM00464">
    <property type="entry name" value="LON"/>
    <property type="match status" value="1"/>
</dbReference>
<evidence type="ECO:0000256" key="2">
    <source>
        <dbReference type="ARBA" id="ARBA00022490"/>
    </source>
</evidence>
<feature type="domain" description="Lon proteolytic" evidence="15">
    <location>
        <begin position="595"/>
        <end position="776"/>
    </location>
</feature>
<sequence length="807" mass="90676">MYEIDENTVRMPMLALRGLVLFPNMILHFDVGREKSIAALNKAMNDDQYIYLVAQKDIRDDDPQDYEIYDVGVVAQIRQILKMPGDSLRVLVEGVYRGHTKEIVSTSPYLDAVVEKMPLNQTTKAGSVASQARMRTLKELFEEYCYLYAKVPKEIILNVLETEDPVYIVEYIAGNIMLKVEQKQKILEQSSALKRLDMLIKYLDQENKVLALEKDIYAKVKDQIDENQREYYLREQMRAISEELGEGEDVQTEVEDYQKKIAALEVDEESREKLFKEADRLYKMPSNSHEAAVIRSWLDVCLDLPFNDRTKDKIDIAKAQKYLDKEHYGLKKIKQRILELLAVRVMAPDIKGQIICLVGPPGVGKTSIARSIAATMGRKYARVSLGGVRDESDIRGHRKTYIGAMPGRIITAIQQAGTRNPLILLDEIDKMGNDFRGDPSAAMLEVLDSEQNNAFRDHYVEIPFDLSEVLFLTTANTLDTIPAPLLDRMEVIELPSYTREEKFQIAKRHLMPKQMKRHGLTGKNFKLYDDAIYDIIDNYTREAGVRNLERVVGSLCRKADKRLVAGEMTKVNIRDKNIEEYLGAKKYKPEKILDTDEVGVVTGLAWTSVGGETMPIEVAVMEGSGKIELTGSLGDVMKESAKAAISYVRSRAGDLLIDPEFYKNRDIHIHVPEGAVPKDGPSAGVTMCTAIVSALSNTPVRREVAMTGEITLRGRVLPIGGLREKTMAAYAAGVKTVIIPQDNVPDLEQVDDVVKEAVKFIPAAKIDTVLSNALIRNPALVPAGDDGCKTNVKLGEKKEIKNRFITQ</sequence>